<dbReference type="Proteomes" id="UP000013167">
    <property type="component" value="Unassembled WGS sequence"/>
</dbReference>
<sequence>MRVLSTRLRGIPSGAVSDATLERLYAFPRARWLRANFVSTLDGAAQGADGLSGSINTPADARVFSANRRLADCVMVGAGTARVENYGPARKPLIIVSRRGRLPEGLRDSRTRVVLATCESSRRRAGDDVWVIGDDAVDLAGVVARCAAEGMPRVLTEGGPHLFADLLAAGLVDDLALTVSPRLVGGDPLRIVAPGGALAGRADLRHVLEEDGSLMTLWRLSR</sequence>
<dbReference type="Pfam" id="PF01872">
    <property type="entry name" value="RibD_C"/>
    <property type="match status" value="1"/>
</dbReference>
<proteinExistence type="predicted"/>
<dbReference type="eggNOG" id="COG1985">
    <property type="taxonomic scope" value="Bacteria"/>
</dbReference>
<keyword evidence="3" id="KW-0560">Oxidoreductase</keyword>
<reference evidence="5 6" key="1">
    <citation type="journal article" date="2013" name="ISME J.">
        <title>A metabolic model for members of the genus Tetrasphaera involved in enhanced biological phosphorus removal.</title>
        <authorList>
            <person name="Kristiansen R."/>
            <person name="Nguyen H.T.T."/>
            <person name="Saunders A.M."/>
            <person name="Nielsen J.L."/>
            <person name="Wimmer R."/>
            <person name="Le V.Q."/>
            <person name="McIlroy S.J."/>
            <person name="Petrovski S."/>
            <person name="Seviour R.J."/>
            <person name="Calteau A."/>
            <person name="Nielsen K.L."/>
            <person name="Nielsen P.H."/>
        </authorList>
    </citation>
    <scope>NUCLEOTIDE SEQUENCE [LARGE SCALE GENOMIC DNA]</scope>
    <source>
        <strain evidence="5 6">Lp2</strain>
    </source>
</reference>
<protein>
    <recommendedName>
        <fullName evidence="4">Bacterial bifunctional deaminase-reductase C-terminal domain-containing protein</fullName>
    </recommendedName>
</protein>
<dbReference type="GO" id="GO:0008703">
    <property type="term" value="F:5-amino-6-(5-phosphoribosylamino)uracil reductase activity"/>
    <property type="evidence" value="ECO:0007669"/>
    <property type="project" value="InterPro"/>
</dbReference>
<dbReference type="OrthoDB" id="5243299at2"/>
<dbReference type="InterPro" id="IPR024072">
    <property type="entry name" value="DHFR-like_dom_sf"/>
</dbReference>
<evidence type="ECO:0000256" key="2">
    <source>
        <dbReference type="ARBA" id="ARBA00022857"/>
    </source>
</evidence>
<keyword evidence="2" id="KW-0521">NADP</keyword>
<comment type="pathway">
    <text evidence="1">Cofactor biosynthesis; riboflavin biosynthesis.</text>
</comment>
<evidence type="ECO:0000256" key="1">
    <source>
        <dbReference type="ARBA" id="ARBA00005104"/>
    </source>
</evidence>
<dbReference type="STRING" id="1193181.BN10_810017"/>
<gene>
    <name evidence="5" type="ORF">BN10_810017</name>
</gene>
<dbReference type="PANTHER" id="PTHR38011:SF7">
    <property type="entry name" value="2,5-DIAMINO-6-RIBOSYLAMINO-4(3H)-PYRIMIDINONE 5'-PHOSPHATE REDUCTASE"/>
    <property type="match status" value="1"/>
</dbReference>
<keyword evidence="6" id="KW-1185">Reference proteome</keyword>
<evidence type="ECO:0000313" key="5">
    <source>
        <dbReference type="EMBL" id="CCH71144.1"/>
    </source>
</evidence>
<evidence type="ECO:0000259" key="4">
    <source>
        <dbReference type="Pfam" id="PF01872"/>
    </source>
</evidence>
<evidence type="ECO:0000256" key="3">
    <source>
        <dbReference type="ARBA" id="ARBA00023002"/>
    </source>
</evidence>
<comment type="caution">
    <text evidence="5">The sequence shown here is derived from an EMBL/GenBank/DDBJ whole genome shotgun (WGS) entry which is preliminary data.</text>
</comment>
<name>N0E693_9MICO</name>
<dbReference type="GO" id="GO:0009231">
    <property type="term" value="P:riboflavin biosynthetic process"/>
    <property type="evidence" value="ECO:0007669"/>
    <property type="project" value="InterPro"/>
</dbReference>
<dbReference type="HOGENOM" id="CLU_036590_7_2_11"/>
<feature type="domain" description="Bacterial bifunctional deaminase-reductase C-terminal" evidence="4">
    <location>
        <begin position="31"/>
        <end position="199"/>
    </location>
</feature>
<dbReference type="Gene3D" id="3.40.430.10">
    <property type="entry name" value="Dihydrofolate Reductase, subunit A"/>
    <property type="match status" value="1"/>
</dbReference>
<dbReference type="EMBL" id="CAIZ01000154">
    <property type="protein sequence ID" value="CCH71144.1"/>
    <property type="molecule type" value="Genomic_DNA"/>
</dbReference>
<dbReference type="InterPro" id="IPR002734">
    <property type="entry name" value="RibDG_C"/>
</dbReference>
<evidence type="ECO:0000313" key="6">
    <source>
        <dbReference type="Proteomes" id="UP000013167"/>
    </source>
</evidence>
<dbReference type="SUPFAM" id="SSF53597">
    <property type="entry name" value="Dihydrofolate reductase-like"/>
    <property type="match status" value="1"/>
</dbReference>
<dbReference type="AlphaFoldDB" id="N0E693"/>
<dbReference type="RefSeq" id="WP_010850976.1">
    <property type="nucleotide sequence ID" value="NZ_HF570956.1"/>
</dbReference>
<dbReference type="InterPro" id="IPR050765">
    <property type="entry name" value="Riboflavin_Biosynth_HTPR"/>
</dbReference>
<accession>N0E693</accession>
<organism evidence="5 6">
    <name type="scientific">Phycicoccus elongatus Lp2</name>
    <dbReference type="NCBI Taxonomy" id="1193181"/>
    <lineage>
        <taxon>Bacteria</taxon>
        <taxon>Bacillati</taxon>
        <taxon>Actinomycetota</taxon>
        <taxon>Actinomycetes</taxon>
        <taxon>Micrococcales</taxon>
        <taxon>Intrasporangiaceae</taxon>
        <taxon>Phycicoccus</taxon>
    </lineage>
</organism>
<dbReference type="PANTHER" id="PTHR38011">
    <property type="entry name" value="DIHYDROFOLATE REDUCTASE FAMILY PROTEIN (AFU_ORTHOLOGUE AFUA_8G06820)"/>
    <property type="match status" value="1"/>
</dbReference>